<organism evidence="1 2">
    <name type="scientific">Aspergillus brunneoviolaceus CBS 621.78</name>
    <dbReference type="NCBI Taxonomy" id="1450534"/>
    <lineage>
        <taxon>Eukaryota</taxon>
        <taxon>Fungi</taxon>
        <taxon>Dikarya</taxon>
        <taxon>Ascomycota</taxon>
        <taxon>Pezizomycotina</taxon>
        <taxon>Eurotiomycetes</taxon>
        <taxon>Eurotiomycetidae</taxon>
        <taxon>Eurotiales</taxon>
        <taxon>Aspergillaceae</taxon>
        <taxon>Aspergillus</taxon>
        <taxon>Aspergillus subgen. Circumdati</taxon>
    </lineage>
</organism>
<keyword evidence="2" id="KW-1185">Reference proteome</keyword>
<gene>
    <name evidence="1" type="ORF">BO95DRAFT_471017</name>
</gene>
<dbReference type="Proteomes" id="UP000249057">
    <property type="component" value="Unassembled WGS sequence"/>
</dbReference>
<dbReference type="EMBL" id="KZ825318">
    <property type="protein sequence ID" value="RAH49454.1"/>
    <property type="molecule type" value="Genomic_DNA"/>
</dbReference>
<sequence>MSLVVLSLLVIGYYILRSLYRLYFHPLSKIPGPPVAAITGLHEFYHDVVRGGKFFWKIEEMHKRYGPIVRINPREVHIIDPAMYDEIYAGNSRKRNKDPVFVSSFASPFSVIATIDHDLHRARRSLLNPFFSKKAVTELSTVIQEKITRLSWHLERFYADETVIALHTVFVGLTGDTITHYLYGQDKGYLSDPDLTKRDFIWELMFEGTNSCHLFRFFPSIPQMIKALPGRWMRLTRKLAQVYAMQEQIAQQSRDASTVGSIYQALTDPSLPPEDRSLARLRDESFILLVAGTKTTASSLTFAVYQVLRDRGMFLKVRQELKQAMSTPRHEPKWSQLEQLPYLFLTAIPPCTAIINEALRLSATPMRPVRVAPSESLQYKQYTILPGTPISTISYFIHRNPKLFPDPNTFRPERWIEAASQGENLTRYLVPFARGSRICIGMNLAYAELYMTIASIVRRFDLELCDTNPEDMNFVREKILQRPEKGVWTLKARVVGIVLE</sequence>
<proteinExistence type="predicted"/>
<protein>
    <submittedName>
        <fullName evidence="1">Cytochrome P450</fullName>
    </submittedName>
</protein>
<evidence type="ECO:0000313" key="2">
    <source>
        <dbReference type="Proteomes" id="UP000249057"/>
    </source>
</evidence>
<evidence type="ECO:0000313" key="1">
    <source>
        <dbReference type="EMBL" id="RAH49454.1"/>
    </source>
</evidence>
<reference evidence="1" key="1">
    <citation type="submission" date="2018-02" db="EMBL/GenBank/DDBJ databases">
        <title>The genomes of Aspergillus section Nigri reveals drivers in fungal speciation.</title>
        <authorList>
            <consortium name="DOE Joint Genome Institute"/>
            <person name="Vesth T.C."/>
            <person name="Nybo J."/>
            <person name="Theobald S."/>
            <person name="Brandl J."/>
            <person name="Frisvad J.C."/>
            <person name="Nielsen K.F."/>
            <person name="Lyhne E.K."/>
            <person name="Kogle M.E."/>
            <person name="Kuo A."/>
            <person name="Riley R."/>
            <person name="Clum A."/>
            <person name="Nolan M."/>
            <person name="Lipzen A."/>
            <person name="Salamov A."/>
            <person name="Henrissat B."/>
            <person name="Wiebenga A."/>
            <person name="De vries R.P."/>
            <person name="Grigoriev I.V."/>
            <person name="Mortensen U.H."/>
            <person name="Andersen M.R."/>
            <person name="Baker S.E."/>
        </authorList>
    </citation>
    <scope>NUCLEOTIDE SEQUENCE</scope>
    <source>
        <strain evidence="1">CBS 621.78</strain>
    </source>
</reference>
<name>A0ACD1GJD2_9EURO</name>
<accession>A0ACD1GJD2</accession>